<organism evidence="9 10">
    <name type="scientific">Fodinisporobacter ferrooxydans</name>
    <dbReference type="NCBI Taxonomy" id="2901836"/>
    <lineage>
        <taxon>Bacteria</taxon>
        <taxon>Bacillati</taxon>
        <taxon>Bacillota</taxon>
        <taxon>Bacilli</taxon>
        <taxon>Bacillales</taxon>
        <taxon>Alicyclobacillaceae</taxon>
        <taxon>Fodinisporobacter</taxon>
    </lineage>
</organism>
<evidence type="ECO:0000256" key="4">
    <source>
        <dbReference type="ARBA" id="ARBA00022475"/>
    </source>
</evidence>
<dbReference type="NCBIfam" id="TIGR00835">
    <property type="entry name" value="agcS"/>
    <property type="match status" value="1"/>
</dbReference>
<keyword evidence="5 8" id="KW-0812">Transmembrane</keyword>
<keyword evidence="8" id="KW-0769">Symport</keyword>
<keyword evidence="4 8" id="KW-1003">Cell membrane</keyword>
<feature type="transmembrane region" description="Helical" evidence="8">
    <location>
        <begin position="92"/>
        <end position="111"/>
    </location>
</feature>
<protein>
    <submittedName>
        <fullName evidence="9">Alanine:cation symporter family protein</fullName>
    </submittedName>
</protein>
<feature type="transmembrane region" description="Helical" evidence="8">
    <location>
        <begin position="295"/>
        <end position="316"/>
    </location>
</feature>
<name>A0ABY4CN62_9BACL</name>
<evidence type="ECO:0000313" key="10">
    <source>
        <dbReference type="Proteomes" id="UP000830167"/>
    </source>
</evidence>
<feature type="transmembrane region" description="Helical" evidence="8">
    <location>
        <begin position="231"/>
        <end position="256"/>
    </location>
</feature>
<keyword evidence="3 8" id="KW-0813">Transport</keyword>
<evidence type="ECO:0000256" key="7">
    <source>
        <dbReference type="ARBA" id="ARBA00023136"/>
    </source>
</evidence>
<gene>
    <name evidence="9" type="ORF">LSG31_01430</name>
</gene>
<dbReference type="EMBL" id="CP089291">
    <property type="protein sequence ID" value="UOF90976.1"/>
    <property type="molecule type" value="Genomic_DNA"/>
</dbReference>
<evidence type="ECO:0000256" key="6">
    <source>
        <dbReference type="ARBA" id="ARBA00022989"/>
    </source>
</evidence>
<reference evidence="9" key="1">
    <citation type="submission" date="2021-12" db="EMBL/GenBank/DDBJ databases">
        <title>Alicyclobacillaceae gen. nov., sp. nov., isolated from chalcocite enrichment system.</title>
        <authorList>
            <person name="Jiang Z."/>
        </authorList>
    </citation>
    <scope>NUCLEOTIDE SEQUENCE</scope>
    <source>
        <strain evidence="9">MYW30-H2</strain>
    </source>
</reference>
<feature type="transmembrane region" description="Helical" evidence="8">
    <location>
        <begin position="204"/>
        <end position="225"/>
    </location>
</feature>
<dbReference type="Proteomes" id="UP000830167">
    <property type="component" value="Chromosome"/>
</dbReference>
<dbReference type="PANTHER" id="PTHR30330">
    <property type="entry name" value="AGSS FAMILY TRANSPORTER, SODIUM-ALANINE"/>
    <property type="match status" value="1"/>
</dbReference>
<feature type="transmembrane region" description="Helical" evidence="8">
    <location>
        <begin position="425"/>
        <end position="445"/>
    </location>
</feature>
<evidence type="ECO:0000313" key="9">
    <source>
        <dbReference type="EMBL" id="UOF90976.1"/>
    </source>
</evidence>
<comment type="subcellular location">
    <subcellularLocation>
        <location evidence="1 8">Cell membrane</location>
        <topology evidence="1 8">Multi-pass membrane protein</topology>
    </subcellularLocation>
</comment>
<comment type="similarity">
    <text evidence="2 8">Belongs to the alanine or glycine:cation symporter (AGCS) (TC 2.A.25) family.</text>
</comment>
<feature type="transmembrane region" description="Helical" evidence="8">
    <location>
        <begin position="63"/>
        <end position="86"/>
    </location>
</feature>
<evidence type="ECO:0000256" key="1">
    <source>
        <dbReference type="ARBA" id="ARBA00004651"/>
    </source>
</evidence>
<evidence type="ECO:0000256" key="5">
    <source>
        <dbReference type="ARBA" id="ARBA00022692"/>
    </source>
</evidence>
<feature type="transmembrane region" description="Helical" evidence="8">
    <location>
        <begin position="350"/>
        <end position="374"/>
    </location>
</feature>
<accession>A0ABY4CN62</accession>
<feature type="transmembrane region" description="Helical" evidence="8">
    <location>
        <begin position="395"/>
        <end position="419"/>
    </location>
</feature>
<dbReference type="Pfam" id="PF01235">
    <property type="entry name" value="Na_Ala_symp"/>
    <property type="match status" value="1"/>
</dbReference>
<keyword evidence="10" id="KW-1185">Reference proteome</keyword>
<feature type="transmembrane region" description="Helical" evidence="8">
    <location>
        <begin position="171"/>
        <end position="192"/>
    </location>
</feature>
<feature type="transmembrane region" description="Helical" evidence="8">
    <location>
        <begin position="12"/>
        <end position="35"/>
    </location>
</feature>
<dbReference type="RefSeq" id="WP_347437670.1">
    <property type="nucleotide sequence ID" value="NZ_CP089291.1"/>
</dbReference>
<dbReference type="PROSITE" id="PS00873">
    <property type="entry name" value="NA_ALANINE_SYMP"/>
    <property type="match status" value="1"/>
</dbReference>
<dbReference type="PRINTS" id="PR00175">
    <property type="entry name" value="NAALASMPORT"/>
</dbReference>
<feature type="transmembrane region" description="Helical" evidence="8">
    <location>
        <begin position="139"/>
        <end position="159"/>
    </location>
</feature>
<evidence type="ECO:0000256" key="8">
    <source>
        <dbReference type="RuleBase" id="RU363064"/>
    </source>
</evidence>
<keyword evidence="6 8" id="KW-1133">Transmembrane helix</keyword>
<dbReference type="InterPro" id="IPR001463">
    <property type="entry name" value="Na/Ala_symport"/>
</dbReference>
<evidence type="ECO:0000256" key="3">
    <source>
        <dbReference type="ARBA" id="ARBA00022448"/>
    </source>
</evidence>
<proteinExistence type="inferred from homology"/>
<keyword evidence="7 8" id="KW-0472">Membrane</keyword>
<evidence type="ECO:0000256" key="2">
    <source>
        <dbReference type="ARBA" id="ARBA00009261"/>
    </source>
</evidence>
<dbReference type="Gene3D" id="1.20.1740.10">
    <property type="entry name" value="Amino acid/polyamine transporter I"/>
    <property type="match status" value="1"/>
</dbReference>
<dbReference type="PANTHER" id="PTHR30330:SF7">
    <property type="entry name" value="SODIUM_PROTON-DEPENDENT ALANINE CARRIER PROTEIN YRBD-RELATED"/>
    <property type="match status" value="1"/>
</dbReference>
<sequence length="498" mass="54392">MSDIVNWLNGYVWSPILVYLLLGIGFMYTILTRFIQVRCFKEMIKLVFEGRGSKAGVSSFQSLALSLGGRIGVGNVAGVATAISLGGPGAVFWMWLAAFFGSATSFTEITLTQVYKRKIDGEYRGGTPFYIDYGLNQKWFAIISAFLTLLVMGFLWPGVQANTVALAMHDAFGIPPIITGIFVVILLGAIIFGGIKRIAKYSQIVVPFMASGYIIMCLIILVFNFTNIPSVISLIITSAFHLNATFGGIIGSAIAFGVQRGVYANGAGLGSETYESGCAEVSHPAKQGLVQAFSVYIDTFLVCTSTAFMILMTGMYDVKPKGMAPITNKLGDVAPSLYTQLAVDSVFHKFGAAFISIALLFFCFTTLTSYYYKAETNLAFLRQNLKTKSIWPNQILKIILLATVLYSTLKTAATVWAMGDLGTGILAWVNLTVIFFLTKTVLKVLKDYEMQKKAGNNPLFEPAKLGIKGADFWEKEYKEIEQDMPKESKAIESTATSI</sequence>